<dbReference type="SUPFAM" id="SSF144091">
    <property type="entry name" value="Rhomboid-like"/>
    <property type="match status" value="1"/>
</dbReference>
<dbReference type="PANTHER" id="PTHR45840:SF2">
    <property type="entry name" value="PROTEIN RHOMBOID-RELATED"/>
    <property type="match status" value="1"/>
</dbReference>
<sequence>MSKPRPSSGASYWGAVHQAPLICRLPILTVATCVACIVIFFANDAHGWSYGRSNEGPWWSCLAAMISHVDQEHLWSNVAFLAIAGCFLEITEGVPHVACVLFGGGCIGAALHGVADPDTRVRGTSGAIYAAFFSQLSLLALNWAEMPARVLRLCVLLILIVVDVAALIFWRSDNVSYEGHLFGALAGVSIALVLGRNVRLRRFEIAFTWLGVLGYAALVATAFAGGQTKAAALAAGVLPLLGVAATWITRCSLRAPDPVPSPTVPEGDCDRGGFVVRM</sequence>
<dbReference type="GO" id="GO:0004252">
    <property type="term" value="F:serine-type endopeptidase activity"/>
    <property type="evidence" value="ECO:0007669"/>
    <property type="project" value="InterPro"/>
</dbReference>
<evidence type="ECO:0000256" key="3">
    <source>
        <dbReference type="ARBA" id="ARBA00022692"/>
    </source>
</evidence>
<dbReference type="AlphaFoldDB" id="A0A0D3KB13"/>
<feature type="transmembrane region" description="Helical" evidence="6">
    <location>
        <begin position="127"/>
        <end position="144"/>
    </location>
</feature>
<feature type="transmembrane region" description="Helical" evidence="6">
    <location>
        <begin position="151"/>
        <end position="170"/>
    </location>
</feature>
<evidence type="ECO:0000256" key="4">
    <source>
        <dbReference type="ARBA" id="ARBA00022989"/>
    </source>
</evidence>
<dbReference type="EnsemblProtists" id="EOD32948">
    <property type="protein sequence ID" value="EOD32948"/>
    <property type="gene ID" value="EMIHUDRAFT_230096"/>
</dbReference>
<organism evidence="8 9">
    <name type="scientific">Emiliania huxleyi (strain CCMP1516)</name>
    <dbReference type="NCBI Taxonomy" id="280463"/>
    <lineage>
        <taxon>Eukaryota</taxon>
        <taxon>Haptista</taxon>
        <taxon>Haptophyta</taxon>
        <taxon>Prymnesiophyceae</taxon>
        <taxon>Isochrysidales</taxon>
        <taxon>Noelaerhabdaceae</taxon>
        <taxon>Emiliania</taxon>
    </lineage>
</organism>
<reference evidence="9" key="1">
    <citation type="journal article" date="2013" name="Nature">
        <title>Pan genome of the phytoplankton Emiliania underpins its global distribution.</title>
        <authorList>
            <person name="Read B.A."/>
            <person name="Kegel J."/>
            <person name="Klute M.J."/>
            <person name="Kuo A."/>
            <person name="Lefebvre S.C."/>
            <person name="Maumus F."/>
            <person name="Mayer C."/>
            <person name="Miller J."/>
            <person name="Monier A."/>
            <person name="Salamov A."/>
            <person name="Young J."/>
            <person name="Aguilar M."/>
            <person name="Claverie J.M."/>
            <person name="Frickenhaus S."/>
            <person name="Gonzalez K."/>
            <person name="Herman E.K."/>
            <person name="Lin Y.C."/>
            <person name="Napier J."/>
            <person name="Ogata H."/>
            <person name="Sarno A.F."/>
            <person name="Shmutz J."/>
            <person name="Schroeder D."/>
            <person name="de Vargas C."/>
            <person name="Verret F."/>
            <person name="von Dassow P."/>
            <person name="Valentin K."/>
            <person name="Van de Peer Y."/>
            <person name="Wheeler G."/>
            <person name="Dacks J.B."/>
            <person name="Delwiche C.F."/>
            <person name="Dyhrman S.T."/>
            <person name="Glockner G."/>
            <person name="John U."/>
            <person name="Richards T."/>
            <person name="Worden A.Z."/>
            <person name="Zhang X."/>
            <person name="Grigoriev I.V."/>
            <person name="Allen A.E."/>
            <person name="Bidle K."/>
            <person name="Borodovsky M."/>
            <person name="Bowler C."/>
            <person name="Brownlee C."/>
            <person name="Cock J.M."/>
            <person name="Elias M."/>
            <person name="Gladyshev V.N."/>
            <person name="Groth M."/>
            <person name="Guda C."/>
            <person name="Hadaegh A."/>
            <person name="Iglesias-Rodriguez M.D."/>
            <person name="Jenkins J."/>
            <person name="Jones B.M."/>
            <person name="Lawson T."/>
            <person name="Leese F."/>
            <person name="Lindquist E."/>
            <person name="Lobanov A."/>
            <person name="Lomsadze A."/>
            <person name="Malik S.B."/>
            <person name="Marsh M.E."/>
            <person name="Mackinder L."/>
            <person name="Mock T."/>
            <person name="Mueller-Roeber B."/>
            <person name="Pagarete A."/>
            <person name="Parker M."/>
            <person name="Probert I."/>
            <person name="Quesneville H."/>
            <person name="Raines C."/>
            <person name="Rensing S.A."/>
            <person name="Riano-Pachon D.M."/>
            <person name="Richier S."/>
            <person name="Rokitta S."/>
            <person name="Shiraiwa Y."/>
            <person name="Soanes D.M."/>
            <person name="van der Giezen M."/>
            <person name="Wahlund T.M."/>
            <person name="Williams B."/>
            <person name="Wilson W."/>
            <person name="Wolfe G."/>
            <person name="Wurch L.L."/>
        </authorList>
    </citation>
    <scope>NUCLEOTIDE SEQUENCE</scope>
</reference>
<accession>A0A0D3KB13</accession>
<feature type="transmembrane region" description="Helical" evidence="6">
    <location>
        <begin position="176"/>
        <end position="194"/>
    </location>
</feature>
<dbReference type="RefSeq" id="XP_005785377.1">
    <property type="nucleotide sequence ID" value="XM_005785320.1"/>
</dbReference>
<evidence type="ECO:0000256" key="1">
    <source>
        <dbReference type="ARBA" id="ARBA00004141"/>
    </source>
</evidence>
<dbReference type="InterPro" id="IPR035952">
    <property type="entry name" value="Rhomboid-like_sf"/>
</dbReference>
<feature type="transmembrane region" description="Helical" evidence="6">
    <location>
        <begin position="230"/>
        <end position="248"/>
    </location>
</feature>
<dbReference type="InterPro" id="IPR051739">
    <property type="entry name" value="Rhomboid_IM_Serine_Proteases"/>
</dbReference>
<dbReference type="PaxDb" id="2903-EOD32948"/>
<reference evidence="8" key="2">
    <citation type="submission" date="2024-10" db="UniProtKB">
        <authorList>
            <consortium name="EnsemblProtists"/>
        </authorList>
    </citation>
    <scope>IDENTIFICATION</scope>
</reference>
<dbReference type="STRING" id="2903.R1DC13"/>
<comment type="subcellular location">
    <subcellularLocation>
        <location evidence="1">Membrane</location>
        <topology evidence="1">Multi-pass membrane protein</topology>
    </subcellularLocation>
</comment>
<feature type="transmembrane region" description="Helical" evidence="6">
    <location>
        <begin position="206"/>
        <end position="224"/>
    </location>
</feature>
<comment type="similarity">
    <text evidence="2">Belongs to the peptidase S54 family.</text>
</comment>
<dbReference type="HOGENOM" id="CLU_1002669_0_0_1"/>
<keyword evidence="9" id="KW-1185">Reference proteome</keyword>
<proteinExistence type="inferred from homology"/>
<evidence type="ECO:0000313" key="9">
    <source>
        <dbReference type="Proteomes" id="UP000013827"/>
    </source>
</evidence>
<dbReference type="eggNOG" id="KOG2289">
    <property type="taxonomic scope" value="Eukaryota"/>
</dbReference>
<evidence type="ECO:0000256" key="6">
    <source>
        <dbReference type="SAM" id="Phobius"/>
    </source>
</evidence>
<dbReference type="InterPro" id="IPR022764">
    <property type="entry name" value="Peptidase_S54_rhomboid_dom"/>
</dbReference>
<keyword evidence="5 6" id="KW-0472">Membrane</keyword>
<dbReference type="Pfam" id="PF01694">
    <property type="entry name" value="Rhomboid"/>
    <property type="match status" value="1"/>
</dbReference>
<protein>
    <recommendedName>
        <fullName evidence="7">Peptidase S54 rhomboid domain-containing protein</fullName>
    </recommendedName>
</protein>
<evidence type="ECO:0000313" key="8">
    <source>
        <dbReference type="EnsemblProtists" id="EOD32948"/>
    </source>
</evidence>
<evidence type="ECO:0000259" key="7">
    <source>
        <dbReference type="Pfam" id="PF01694"/>
    </source>
</evidence>
<dbReference type="PANTHER" id="PTHR45840">
    <property type="entry name" value="RHOMBOID-RELATED PROTEIN"/>
    <property type="match status" value="1"/>
</dbReference>
<name>A0A0D3KB13_EMIH1</name>
<dbReference type="KEGG" id="ehx:EMIHUDRAFT_230096"/>
<feature type="domain" description="Peptidase S54 rhomboid" evidence="7">
    <location>
        <begin position="57"/>
        <end position="196"/>
    </location>
</feature>
<dbReference type="Proteomes" id="UP000013827">
    <property type="component" value="Unassembled WGS sequence"/>
</dbReference>
<dbReference type="GeneID" id="17278220"/>
<feature type="transmembrane region" description="Helical" evidence="6">
    <location>
        <begin position="21"/>
        <end position="42"/>
    </location>
</feature>
<feature type="transmembrane region" description="Helical" evidence="6">
    <location>
        <begin position="97"/>
        <end position="115"/>
    </location>
</feature>
<keyword evidence="3 6" id="KW-0812">Transmembrane</keyword>
<dbReference type="GO" id="GO:0016020">
    <property type="term" value="C:membrane"/>
    <property type="evidence" value="ECO:0007669"/>
    <property type="project" value="UniProtKB-SubCell"/>
</dbReference>
<evidence type="ECO:0000256" key="5">
    <source>
        <dbReference type="ARBA" id="ARBA00023136"/>
    </source>
</evidence>
<evidence type="ECO:0000256" key="2">
    <source>
        <dbReference type="ARBA" id="ARBA00009045"/>
    </source>
</evidence>
<keyword evidence="4 6" id="KW-1133">Transmembrane helix</keyword>
<dbReference type="Gene3D" id="1.20.1540.10">
    <property type="entry name" value="Rhomboid-like"/>
    <property type="match status" value="1"/>
</dbReference>